<organism evidence="4">
    <name type="scientific">Echinococcus granulosus</name>
    <name type="common">Hydatid tapeworm</name>
    <dbReference type="NCBI Taxonomy" id="6210"/>
    <lineage>
        <taxon>Eukaryota</taxon>
        <taxon>Metazoa</taxon>
        <taxon>Spiralia</taxon>
        <taxon>Lophotrochozoa</taxon>
        <taxon>Platyhelminthes</taxon>
        <taxon>Cestoda</taxon>
        <taxon>Eucestoda</taxon>
        <taxon>Cyclophyllidea</taxon>
        <taxon>Taeniidae</taxon>
        <taxon>Echinococcus</taxon>
        <taxon>Echinococcus granulosus group</taxon>
    </lineage>
</organism>
<comment type="caution">
    <text evidence="2">Lacks conserved residue(s) required for the propagation of feature annotation.</text>
</comment>
<keyword evidence="3" id="KW-0732">Signal</keyword>
<dbReference type="PANTHER" id="PTHR20967">
    <property type="entry name" value="PROHORMONE-4"/>
    <property type="match status" value="1"/>
</dbReference>
<dbReference type="InterPro" id="IPR036055">
    <property type="entry name" value="LDL_receptor-like_sf"/>
</dbReference>
<name>A0A068WW76_ECHGR</name>
<reference evidence="4 5" key="1">
    <citation type="journal article" date="2013" name="Nature">
        <title>The genomes of four tapeworm species reveal adaptations to parasitism.</title>
        <authorList>
            <person name="Tsai I.J."/>
            <person name="Zarowiecki M."/>
            <person name="Holroyd N."/>
            <person name="Garciarrubio A."/>
            <person name="Sanchez-Flores A."/>
            <person name="Brooks K.L."/>
            <person name="Tracey A."/>
            <person name="Bobes R.J."/>
            <person name="Fragoso G."/>
            <person name="Sciutto E."/>
            <person name="Aslett M."/>
            <person name="Beasley H."/>
            <person name="Bennett H.M."/>
            <person name="Cai J."/>
            <person name="Camicia F."/>
            <person name="Clark R."/>
            <person name="Cucher M."/>
            <person name="De Silva N."/>
            <person name="Day T.A."/>
            <person name="Deplazes P."/>
            <person name="Estrada K."/>
            <person name="Fernandez C."/>
            <person name="Holland P.W."/>
            <person name="Hou J."/>
            <person name="Hu S."/>
            <person name="Huckvale T."/>
            <person name="Hung S.S."/>
            <person name="Kamenetzky L."/>
            <person name="Keane J.A."/>
            <person name="Kiss F."/>
            <person name="Koziol U."/>
            <person name="Lambert O."/>
            <person name="Liu K."/>
            <person name="Luo X."/>
            <person name="Luo Y."/>
            <person name="Macchiaroli N."/>
            <person name="Nichol S."/>
            <person name="Paps J."/>
            <person name="Parkinson J."/>
            <person name="Pouchkina-Stantcheva N."/>
            <person name="Riddiford N."/>
            <person name="Rosenzvit M."/>
            <person name="Salinas G."/>
            <person name="Wasmuth J.D."/>
            <person name="Zamanian M."/>
            <person name="Zheng Y."/>
            <person name="Cai X."/>
            <person name="Soberon X."/>
            <person name="Olson P.D."/>
            <person name="Laclette J.P."/>
            <person name="Brehm K."/>
            <person name="Berriman M."/>
            <person name="Garciarrubio A."/>
            <person name="Bobes R.J."/>
            <person name="Fragoso G."/>
            <person name="Sanchez-Flores A."/>
            <person name="Estrada K."/>
            <person name="Cevallos M.A."/>
            <person name="Morett E."/>
            <person name="Gonzalez V."/>
            <person name="Portillo T."/>
            <person name="Ochoa-Leyva A."/>
            <person name="Jose M.V."/>
            <person name="Sciutto E."/>
            <person name="Landa A."/>
            <person name="Jimenez L."/>
            <person name="Valdes V."/>
            <person name="Carrero J.C."/>
            <person name="Larralde C."/>
            <person name="Morales-Montor J."/>
            <person name="Limon-Lason J."/>
            <person name="Soberon X."/>
            <person name="Laclette J.P."/>
        </authorList>
    </citation>
    <scope>NUCLEOTIDE SEQUENCE [LARGE SCALE GENOMIC DNA]</scope>
</reference>
<dbReference type="Gene3D" id="2.40.128.620">
    <property type="match status" value="1"/>
</dbReference>
<dbReference type="SMART" id="SM00192">
    <property type="entry name" value="LDLa"/>
    <property type="match status" value="1"/>
</dbReference>
<protein>
    <submittedName>
        <fullName evidence="4 6">Prohormone 4</fullName>
    </submittedName>
</protein>
<evidence type="ECO:0000256" key="1">
    <source>
        <dbReference type="ARBA" id="ARBA00023157"/>
    </source>
</evidence>
<reference evidence="6" key="3">
    <citation type="submission" date="2020-10" db="UniProtKB">
        <authorList>
            <consortium name="WormBaseParasite"/>
        </authorList>
    </citation>
    <scope>IDENTIFICATION</scope>
</reference>
<reference evidence="4" key="2">
    <citation type="submission" date="2014-06" db="EMBL/GenBank/DDBJ databases">
        <authorList>
            <person name="Aslett M."/>
        </authorList>
    </citation>
    <scope>NUCLEOTIDE SEQUENCE</scope>
</reference>
<feature type="signal peptide" evidence="3">
    <location>
        <begin position="1"/>
        <end position="19"/>
    </location>
</feature>
<accession>A0A068WW76</accession>
<dbReference type="Proteomes" id="UP000492820">
    <property type="component" value="Unassembled WGS sequence"/>
</dbReference>
<feature type="chain" id="PRO_5035984011" evidence="3">
    <location>
        <begin position="20"/>
        <end position="214"/>
    </location>
</feature>
<dbReference type="WBParaSite" id="EgrG_000381000">
    <property type="protein sequence ID" value="EgrG_000381000"/>
    <property type="gene ID" value="EgrG_000381000"/>
</dbReference>
<dbReference type="PROSITE" id="PS50068">
    <property type="entry name" value="LDLRA_2"/>
    <property type="match status" value="1"/>
</dbReference>
<dbReference type="CDD" id="cd00112">
    <property type="entry name" value="LDLa"/>
    <property type="match status" value="1"/>
</dbReference>
<gene>
    <name evidence="4" type="ORF">EgrG_000381000</name>
</gene>
<evidence type="ECO:0000313" key="4">
    <source>
        <dbReference type="EMBL" id="CDS24100.1"/>
    </source>
</evidence>
<dbReference type="AlphaFoldDB" id="A0A068WW76"/>
<dbReference type="EMBL" id="LK028597">
    <property type="protein sequence ID" value="CDS24100.1"/>
    <property type="molecule type" value="Genomic_DNA"/>
</dbReference>
<proteinExistence type="predicted"/>
<evidence type="ECO:0000256" key="3">
    <source>
        <dbReference type="SAM" id="SignalP"/>
    </source>
</evidence>
<evidence type="ECO:0000256" key="2">
    <source>
        <dbReference type="PROSITE-ProRule" id="PRU00124"/>
    </source>
</evidence>
<dbReference type="InterPro" id="IPR053103">
    <property type="entry name" value="IDLSRF-like_peptide"/>
</dbReference>
<dbReference type="PANTHER" id="PTHR20967:SF0">
    <property type="entry name" value="PROHORMONE-4"/>
    <property type="match status" value="1"/>
</dbReference>
<evidence type="ECO:0000313" key="5">
    <source>
        <dbReference type="Proteomes" id="UP000492820"/>
    </source>
</evidence>
<dbReference type="SUPFAM" id="SSF57424">
    <property type="entry name" value="LDL receptor-like module"/>
    <property type="match status" value="1"/>
</dbReference>
<dbReference type="InterPro" id="IPR002172">
    <property type="entry name" value="LDrepeatLR_classA_rpt"/>
</dbReference>
<sequence length="214" mass="24154">MRLILPFTLLLLLGRFSRGPHDATGLIFTREVDLPSGYDLDVSKQESNERGSEGEMKEAVPVGNGCPVTAPWPCQQYSFCLSFAFVCDGEIDCPDGYDENPRLCVAKNRPAVALLEGFIRKYRDWLVPKYLGDGETKFIAYNLAISQNIEDYRKNMQLTDEQFHNLERLLDEVVKGRQMGLLMLGMPLQSWSEVYIVLRPVAKGLLNASPLLHP</sequence>
<dbReference type="OrthoDB" id="6239681at2759"/>
<evidence type="ECO:0000313" key="6">
    <source>
        <dbReference type="WBParaSite" id="EgrG_000381000"/>
    </source>
</evidence>
<keyword evidence="1" id="KW-1015">Disulfide bond</keyword>